<proteinExistence type="predicted"/>
<feature type="transmembrane region" description="Helical" evidence="1">
    <location>
        <begin position="354"/>
        <end position="378"/>
    </location>
</feature>
<name>A3K5G1_SAGS3</name>
<organism evidence="3 4">
    <name type="scientific">Sagittula stellata (strain ATCC 700073 / DSM 11524 / E-37)</name>
    <dbReference type="NCBI Taxonomy" id="388399"/>
    <lineage>
        <taxon>Bacteria</taxon>
        <taxon>Pseudomonadati</taxon>
        <taxon>Pseudomonadota</taxon>
        <taxon>Alphaproteobacteria</taxon>
        <taxon>Rhodobacterales</taxon>
        <taxon>Roseobacteraceae</taxon>
        <taxon>Sagittula</taxon>
    </lineage>
</organism>
<keyword evidence="4" id="KW-1185">Reference proteome</keyword>
<evidence type="ECO:0000256" key="1">
    <source>
        <dbReference type="SAM" id="Phobius"/>
    </source>
</evidence>
<dbReference type="InterPro" id="IPR002823">
    <property type="entry name" value="DUF112_TM"/>
</dbReference>
<feature type="transmembrane region" description="Helical" evidence="1">
    <location>
        <begin position="109"/>
        <end position="129"/>
    </location>
</feature>
<gene>
    <name evidence="3" type="ORF">SSE37_14288</name>
</gene>
<feature type="transmembrane region" description="Helical" evidence="1">
    <location>
        <begin position="321"/>
        <end position="342"/>
    </location>
</feature>
<feature type="transmembrane region" description="Helical" evidence="1">
    <location>
        <begin position="390"/>
        <end position="406"/>
    </location>
</feature>
<feature type="transmembrane region" description="Helical" evidence="1">
    <location>
        <begin position="135"/>
        <end position="158"/>
    </location>
</feature>
<dbReference type="EMBL" id="AAYA01000008">
    <property type="protein sequence ID" value="EBA07762.1"/>
    <property type="molecule type" value="Genomic_DNA"/>
</dbReference>
<accession>A3K5G1</accession>
<protein>
    <recommendedName>
        <fullName evidence="2">DUF112 domain-containing protein</fullName>
    </recommendedName>
</protein>
<dbReference type="eggNOG" id="COG3333">
    <property type="taxonomic scope" value="Bacteria"/>
</dbReference>
<feature type="transmembrane region" description="Helical" evidence="1">
    <location>
        <begin position="207"/>
        <end position="232"/>
    </location>
</feature>
<sequence>MNEILSNAMLGLSVAASAEGLMYCTLGVLVGMVVGVLPGLGALAAISILYPITFHVEPQYALIMLAGIYYGTSYGGKTSAILLNVPGTTDAAVICLDGHPMAQQGKAGIALFMSTLASFKGAAIGIIVVMLFSPLIASVALSFGSPEYFALMVMGLLATTAMSDSGPVKSIAMVLLGIVVGLAGTDVNTGVERFTFGMETLQDGVSLVVIAMGLFGVTEIVFSFTNSSFSIGKVSMRSMLPSRDDLRRSIAPMFRGTVLGAFFGALPGTGSTISTFISYGTERKLAKQPERFGKGAIEGVVGPEAAANSADMTAFIPTLTLGVPGSTSMALILSLLVVHGLTPGPRLITDHADVVWGLIMSFWIGNIILCVFNIPMIGVWVRLLQIPSRYLYPLILMFICIGTYSVRMNVGDVWLVIAAALFGVGARLANFPAGPLLLGYVLGPMMEEHFRRTLLLSRGDPSAFFEGAICLTIYLIIALLFTFKFIRQTKFGRSLFRNRILSEGE</sequence>
<dbReference type="OrthoDB" id="9791872at2"/>
<dbReference type="Pfam" id="PF01970">
    <property type="entry name" value="TctA"/>
    <property type="match status" value="1"/>
</dbReference>
<evidence type="ECO:0000313" key="3">
    <source>
        <dbReference type="EMBL" id="EBA07762.1"/>
    </source>
</evidence>
<dbReference type="Proteomes" id="UP000005713">
    <property type="component" value="Unassembled WGS sequence"/>
</dbReference>
<feature type="transmembrane region" description="Helical" evidence="1">
    <location>
        <begin position="20"/>
        <end position="50"/>
    </location>
</feature>
<comment type="caution">
    <text evidence="3">The sequence shown here is derived from an EMBL/GenBank/DDBJ whole genome shotgun (WGS) entry which is preliminary data.</text>
</comment>
<feature type="transmembrane region" description="Helical" evidence="1">
    <location>
        <begin position="170"/>
        <end position="187"/>
    </location>
</feature>
<feature type="transmembrane region" description="Helical" evidence="1">
    <location>
        <begin position="413"/>
        <end position="443"/>
    </location>
</feature>
<keyword evidence="1" id="KW-0472">Membrane</keyword>
<feature type="domain" description="DUF112" evidence="2">
    <location>
        <begin position="21"/>
        <end position="438"/>
    </location>
</feature>
<dbReference type="RefSeq" id="WP_005860256.1">
    <property type="nucleotide sequence ID" value="NZ_AAYA01000008.1"/>
</dbReference>
<dbReference type="AlphaFoldDB" id="A3K5G1"/>
<keyword evidence="1" id="KW-0812">Transmembrane</keyword>
<reference evidence="3 4" key="1">
    <citation type="submission" date="2006-06" db="EMBL/GenBank/DDBJ databases">
        <authorList>
            <person name="Moran M.A."/>
            <person name="Ferriera S."/>
            <person name="Johnson J."/>
            <person name="Kravitz S."/>
            <person name="Beeson K."/>
            <person name="Sutton G."/>
            <person name="Rogers Y.-H."/>
            <person name="Friedman R."/>
            <person name="Frazier M."/>
            <person name="Venter J.C."/>
        </authorList>
    </citation>
    <scope>NUCLEOTIDE SEQUENCE [LARGE SCALE GENOMIC DNA]</scope>
    <source>
        <strain evidence="3 4">E-37</strain>
    </source>
</reference>
<evidence type="ECO:0000259" key="2">
    <source>
        <dbReference type="Pfam" id="PF01970"/>
    </source>
</evidence>
<keyword evidence="1" id="KW-1133">Transmembrane helix</keyword>
<dbReference type="PANTHER" id="PTHR35342:SF5">
    <property type="entry name" value="TRICARBOXYLIC TRANSPORT PROTEIN"/>
    <property type="match status" value="1"/>
</dbReference>
<dbReference type="PANTHER" id="PTHR35342">
    <property type="entry name" value="TRICARBOXYLIC TRANSPORT PROTEIN"/>
    <property type="match status" value="1"/>
</dbReference>
<evidence type="ECO:0000313" key="4">
    <source>
        <dbReference type="Proteomes" id="UP000005713"/>
    </source>
</evidence>
<feature type="transmembrane region" description="Helical" evidence="1">
    <location>
        <begin position="463"/>
        <end position="483"/>
    </location>
</feature>
<feature type="transmembrane region" description="Helical" evidence="1">
    <location>
        <begin position="253"/>
        <end position="277"/>
    </location>
</feature>